<dbReference type="AlphaFoldDB" id="A0AAN7YUB7"/>
<dbReference type="Proteomes" id="UP001344447">
    <property type="component" value="Unassembled WGS sequence"/>
</dbReference>
<sequence>MPLIPTENKLAIYRYLFQEGVLVAPKDYHLAKHPQIDTVSNLDVLQILRSFRSRKFVTETFNWQYYYWVLTEEGIKYLRTYLQVPESVVPATMKKQVSRPSTYSRTEETKRTGASGDFDPSFNRERRQGGERRGLGRGSYRPTSERTPAPQQN</sequence>
<evidence type="ECO:0000256" key="3">
    <source>
        <dbReference type="ARBA" id="ARBA00022490"/>
    </source>
</evidence>
<protein>
    <recommendedName>
        <fullName evidence="7">Plectin/eS10 N-terminal domain-containing protein</fullName>
    </recommendedName>
</protein>
<evidence type="ECO:0000313" key="8">
    <source>
        <dbReference type="EMBL" id="KAK5580396.1"/>
    </source>
</evidence>
<feature type="domain" description="Plectin/eS10 N-terminal" evidence="7">
    <location>
        <begin position="4"/>
        <end position="96"/>
    </location>
</feature>
<dbReference type="FunFam" id="1.10.10.10:FF:000025">
    <property type="entry name" value="40S ribosomal protein S10"/>
    <property type="match status" value="1"/>
</dbReference>
<dbReference type="PANTHER" id="PTHR12146:SF0">
    <property type="entry name" value="RIBOSOMAL PROTEIN S10"/>
    <property type="match status" value="1"/>
</dbReference>
<evidence type="ECO:0000313" key="9">
    <source>
        <dbReference type="Proteomes" id="UP001344447"/>
    </source>
</evidence>
<name>A0AAN7YUB7_9MYCE</name>
<evidence type="ECO:0000256" key="4">
    <source>
        <dbReference type="ARBA" id="ARBA00022980"/>
    </source>
</evidence>
<keyword evidence="9" id="KW-1185">Reference proteome</keyword>
<dbReference type="GO" id="GO:0022627">
    <property type="term" value="C:cytosolic small ribosomal subunit"/>
    <property type="evidence" value="ECO:0007669"/>
    <property type="project" value="TreeGrafter"/>
</dbReference>
<dbReference type="EMBL" id="JAVFKY010000002">
    <property type="protein sequence ID" value="KAK5580396.1"/>
    <property type="molecule type" value="Genomic_DNA"/>
</dbReference>
<accession>A0AAN7YUB7</accession>
<dbReference type="InterPro" id="IPR005326">
    <property type="entry name" value="Plectin_eS10_N"/>
</dbReference>
<evidence type="ECO:0000256" key="6">
    <source>
        <dbReference type="SAM" id="MobiDB-lite"/>
    </source>
</evidence>
<gene>
    <name evidence="8" type="ORF">RB653_000413</name>
</gene>
<reference evidence="8 9" key="1">
    <citation type="submission" date="2023-11" db="EMBL/GenBank/DDBJ databases">
        <title>Dfirmibasis_genome.</title>
        <authorList>
            <person name="Edelbroek B."/>
            <person name="Kjellin J."/>
            <person name="Jerlstrom-Hultqvist J."/>
            <person name="Soderbom F."/>
        </authorList>
    </citation>
    <scope>NUCLEOTIDE SEQUENCE [LARGE SCALE GENOMIC DNA]</scope>
    <source>
        <strain evidence="8 9">TNS-C-14</strain>
    </source>
</reference>
<dbReference type="InterPro" id="IPR037447">
    <property type="entry name" value="Ribosomal_eS10"/>
</dbReference>
<comment type="similarity">
    <text evidence="2">Belongs to the eukaryotic ribosomal protein eS10 family.</text>
</comment>
<dbReference type="Pfam" id="PF03501">
    <property type="entry name" value="S10_plectin"/>
    <property type="match status" value="1"/>
</dbReference>
<organism evidence="8 9">
    <name type="scientific">Dictyostelium firmibasis</name>
    <dbReference type="NCBI Taxonomy" id="79012"/>
    <lineage>
        <taxon>Eukaryota</taxon>
        <taxon>Amoebozoa</taxon>
        <taxon>Evosea</taxon>
        <taxon>Eumycetozoa</taxon>
        <taxon>Dictyostelia</taxon>
        <taxon>Dictyosteliales</taxon>
        <taxon>Dictyosteliaceae</taxon>
        <taxon>Dictyostelium</taxon>
    </lineage>
</organism>
<dbReference type="Gene3D" id="1.10.10.10">
    <property type="entry name" value="Winged helix-like DNA-binding domain superfamily/Winged helix DNA-binding domain"/>
    <property type="match status" value="1"/>
</dbReference>
<evidence type="ECO:0000256" key="5">
    <source>
        <dbReference type="ARBA" id="ARBA00023274"/>
    </source>
</evidence>
<comment type="caution">
    <text evidence="8">The sequence shown here is derived from an EMBL/GenBank/DDBJ whole genome shotgun (WGS) entry which is preliminary data.</text>
</comment>
<keyword evidence="5" id="KW-0687">Ribonucleoprotein</keyword>
<evidence type="ECO:0000256" key="1">
    <source>
        <dbReference type="ARBA" id="ARBA00004496"/>
    </source>
</evidence>
<dbReference type="PANTHER" id="PTHR12146">
    <property type="entry name" value="40S RIBOSOMAL PROTEIN S10"/>
    <property type="match status" value="1"/>
</dbReference>
<keyword evidence="4" id="KW-0689">Ribosomal protein</keyword>
<evidence type="ECO:0000259" key="7">
    <source>
        <dbReference type="Pfam" id="PF03501"/>
    </source>
</evidence>
<comment type="subcellular location">
    <subcellularLocation>
        <location evidence="1">Cytoplasm</location>
    </subcellularLocation>
</comment>
<evidence type="ECO:0000256" key="2">
    <source>
        <dbReference type="ARBA" id="ARBA00007278"/>
    </source>
</evidence>
<feature type="region of interest" description="Disordered" evidence="6">
    <location>
        <begin position="92"/>
        <end position="153"/>
    </location>
</feature>
<proteinExistence type="inferred from homology"/>
<dbReference type="InterPro" id="IPR036388">
    <property type="entry name" value="WH-like_DNA-bd_sf"/>
</dbReference>
<dbReference type="GO" id="GO:0003723">
    <property type="term" value="F:RNA binding"/>
    <property type="evidence" value="ECO:0007669"/>
    <property type="project" value="TreeGrafter"/>
</dbReference>
<keyword evidence="3" id="KW-0963">Cytoplasm</keyword>
<feature type="compositionally biased region" description="Polar residues" evidence="6">
    <location>
        <begin position="141"/>
        <end position="153"/>
    </location>
</feature>
<feature type="compositionally biased region" description="Basic and acidic residues" evidence="6">
    <location>
        <begin position="122"/>
        <end position="134"/>
    </location>
</feature>
<dbReference type="GO" id="GO:0003735">
    <property type="term" value="F:structural constituent of ribosome"/>
    <property type="evidence" value="ECO:0007669"/>
    <property type="project" value="TreeGrafter"/>
</dbReference>